<organism evidence="9 10">
    <name type="scientific">Phytophthora palmivora</name>
    <dbReference type="NCBI Taxonomy" id="4796"/>
    <lineage>
        <taxon>Eukaryota</taxon>
        <taxon>Sar</taxon>
        <taxon>Stramenopiles</taxon>
        <taxon>Oomycota</taxon>
        <taxon>Peronosporomycetes</taxon>
        <taxon>Peronosporales</taxon>
        <taxon>Peronosporaceae</taxon>
        <taxon>Phytophthora</taxon>
    </lineage>
</organism>
<dbReference type="GO" id="GO:0004518">
    <property type="term" value="F:nuclease activity"/>
    <property type="evidence" value="ECO:0007669"/>
    <property type="project" value="UniProtKB-KW"/>
</dbReference>
<keyword evidence="6" id="KW-0378">Hydrolase</keyword>
<sequence length="273" mass="30701">MKEHSFEEKVACFLFFSFLKALRRSLRKFIHFPRHAHEWTRVQGEFQAKGRIPGVVGTIDGSLKEITRPEDFVGYYCRKMFPALYVQAVVDDTICFTSVKIRPGSWSDQNKWRAFTLGSNVKGFLPAGTHFLGDAGYAISPAIMTPFMENDGAGLTRKQLLYNYLDSRTRVAVECAFGFWKGRFRIVNCCIKTKCAEKAVGIVAATIVLHNNLLGLKDDTSLEDGDDVQVGCKEEEEFVVTGNNSEMTASFLRDVGSRKREFISAFTEAFGLV</sequence>
<dbReference type="PANTHER" id="PTHR22930:SF85">
    <property type="entry name" value="GH03217P-RELATED"/>
    <property type="match status" value="1"/>
</dbReference>
<dbReference type="EMBL" id="NCKW01009606">
    <property type="protein sequence ID" value="POM66477.1"/>
    <property type="molecule type" value="Genomic_DNA"/>
</dbReference>
<proteinExistence type="inferred from homology"/>
<evidence type="ECO:0000259" key="8">
    <source>
        <dbReference type="Pfam" id="PF13359"/>
    </source>
</evidence>
<dbReference type="GO" id="GO:0005634">
    <property type="term" value="C:nucleus"/>
    <property type="evidence" value="ECO:0007669"/>
    <property type="project" value="UniProtKB-SubCell"/>
</dbReference>
<dbReference type="Proteomes" id="UP000237271">
    <property type="component" value="Unassembled WGS sequence"/>
</dbReference>
<dbReference type="InterPro" id="IPR045249">
    <property type="entry name" value="HARBI1-like"/>
</dbReference>
<evidence type="ECO:0000256" key="1">
    <source>
        <dbReference type="ARBA" id="ARBA00001968"/>
    </source>
</evidence>
<evidence type="ECO:0000256" key="2">
    <source>
        <dbReference type="ARBA" id="ARBA00004123"/>
    </source>
</evidence>
<name>A0A2P4XLR2_9STRA</name>
<dbReference type="GO" id="GO:0046872">
    <property type="term" value="F:metal ion binding"/>
    <property type="evidence" value="ECO:0007669"/>
    <property type="project" value="UniProtKB-KW"/>
</dbReference>
<dbReference type="Pfam" id="PF13359">
    <property type="entry name" value="DDE_Tnp_4"/>
    <property type="match status" value="1"/>
</dbReference>
<dbReference type="OrthoDB" id="119928at2759"/>
<evidence type="ECO:0000256" key="6">
    <source>
        <dbReference type="ARBA" id="ARBA00022801"/>
    </source>
</evidence>
<comment type="subcellular location">
    <subcellularLocation>
        <location evidence="2">Nucleus</location>
    </subcellularLocation>
</comment>
<evidence type="ECO:0000256" key="4">
    <source>
        <dbReference type="ARBA" id="ARBA00022722"/>
    </source>
</evidence>
<evidence type="ECO:0000313" key="9">
    <source>
        <dbReference type="EMBL" id="POM66477.1"/>
    </source>
</evidence>
<dbReference type="AlphaFoldDB" id="A0A2P4XLR2"/>
<gene>
    <name evidence="9" type="ORF">PHPALM_17655</name>
</gene>
<evidence type="ECO:0000313" key="10">
    <source>
        <dbReference type="Proteomes" id="UP000237271"/>
    </source>
</evidence>
<accession>A0A2P4XLR2</accession>
<keyword evidence="7" id="KW-0539">Nucleus</keyword>
<evidence type="ECO:0000256" key="7">
    <source>
        <dbReference type="ARBA" id="ARBA00023242"/>
    </source>
</evidence>
<reference evidence="9 10" key="1">
    <citation type="journal article" date="2017" name="Genome Biol. Evol.">
        <title>Phytophthora megakarya and P. palmivora, closely related causal agents of cacao black pod rot, underwent increases in genome sizes and gene numbers by different mechanisms.</title>
        <authorList>
            <person name="Ali S.S."/>
            <person name="Shao J."/>
            <person name="Lary D.J."/>
            <person name="Kronmiller B."/>
            <person name="Shen D."/>
            <person name="Strem M.D."/>
            <person name="Amoako-Attah I."/>
            <person name="Akrofi A.Y."/>
            <person name="Begoude B.A."/>
            <person name="Ten Hoopen G.M."/>
            <person name="Coulibaly K."/>
            <person name="Kebe B.I."/>
            <person name="Melnick R.L."/>
            <person name="Guiltinan M.J."/>
            <person name="Tyler B.M."/>
            <person name="Meinhardt L.W."/>
            <person name="Bailey B.A."/>
        </authorList>
    </citation>
    <scope>NUCLEOTIDE SEQUENCE [LARGE SCALE GENOMIC DNA]</scope>
    <source>
        <strain evidence="10">sbr112.9</strain>
    </source>
</reference>
<comment type="caution">
    <text evidence="9">The sequence shown here is derived from an EMBL/GenBank/DDBJ whole genome shotgun (WGS) entry which is preliminary data.</text>
</comment>
<comment type="similarity">
    <text evidence="3">Belongs to the HARBI1 family.</text>
</comment>
<dbReference type="InterPro" id="IPR027806">
    <property type="entry name" value="HARBI1_dom"/>
</dbReference>
<keyword evidence="5" id="KW-0479">Metal-binding</keyword>
<keyword evidence="10" id="KW-1185">Reference proteome</keyword>
<evidence type="ECO:0000256" key="5">
    <source>
        <dbReference type="ARBA" id="ARBA00022723"/>
    </source>
</evidence>
<protein>
    <recommendedName>
        <fullName evidence="8">DDE Tnp4 domain-containing protein</fullName>
    </recommendedName>
</protein>
<dbReference type="GO" id="GO:0016787">
    <property type="term" value="F:hydrolase activity"/>
    <property type="evidence" value="ECO:0007669"/>
    <property type="project" value="UniProtKB-KW"/>
</dbReference>
<feature type="domain" description="DDE Tnp4" evidence="8">
    <location>
        <begin position="59"/>
        <end position="211"/>
    </location>
</feature>
<keyword evidence="4" id="KW-0540">Nuclease</keyword>
<comment type="cofactor">
    <cofactor evidence="1">
        <name>a divalent metal cation</name>
        <dbReference type="ChEBI" id="CHEBI:60240"/>
    </cofactor>
</comment>
<dbReference type="PANTHER" id="PTHR22930">
    <property type="match status" value="1"/>
</dbReference>
<evidence type="ECO:0000256" key="3">
    <source>
        <dbReference type="ARBA" id="ARBA00006958"/>
    </source>
</evidence>